<dbReference type="EMBL" id="VYYT01000367">
    <property type="protein sequence ID" value="KAK2739375.1"/>
    <property type="molecule type" value="Genomic_DNA"/>
</dbReference>
<evidence type="ECO:0000313" key="2">
    <source>
        <dbReference type="Proteomes" id="UP001281614"/>
    </source>
</evidence>
<organism evidence="1 2">
    <name type="scientific">Colletotrichum kahawae</name>
    <name type="common">Coffee berry disease fungus</name>
    <dbReference type="NCBI Taxonomy" id="34407"/>
    <lineage>
        <taxon>Eukaryota</taxon>
        <taxon>Fungi</taxon>
        <taxon>Dikarya</taxon>
        <taxon>Ascomycota</taxon>
        <taxon>Pezizomycotina</taxon>
        <taxon>Sordariomycetes</taxon>
        <taxon>Hypocreomycetidae</taxon>
        <taxon>Glomerellales</taxon>
        <taxon>Glomerellaceae</taxon>
        <taxon>Colletotrichum</taxon>
        <taxon>Colletotrichum gloeosporioides species complex</taxon>
    </lineage>
</organism>
<protein>
    <submittedName>
        <fullName evidence="1">Uncharacterized protein</fullName>
    </submittedName>
</protein>
<sequence length="90" mass="10378">MTRQLHLQRELADNEWETTRALATGSLALYNKNISSADVFKMARRLGPKVRRSGAQSKVMACICRYFRSTADDECCRHLRHQSYAVFWPG</sequence>
<gene>
    <name evidence="1" type="ORF">CKAH01_07325</name>
</gene>
<dbReference type="Proteomes" id="UP001281614">
    <property type="component" value="Unassembled WGS sequence"/>
</dbReference>
<keyword evidence="2" id="KW-1185">Reference proteome</keyword>
<evidence type="ECO:0000313" key="1">
    <source>
        <dbReference type="EMBL" id="KAK2739375.1"/>
    </source>
</evidence>
<name>A0AAD9Y715_COLKA</name>
<proteinExistence type="predicted"/>
<reference evidence="1" key="1">
    <citation type="submission" date="2023-02" db="EMBL/GenBank/DDBJ databases">
        <title>Colletotrichum kahawae CIFC_Que2 genome sequencing and assembly.</title>
        <authorList>
            <person name="Baroncelli R."/>
        </authorList>
    </citation>
    <scope>NUCLEOTIDE SEQUENCE</scope>
    <source>
        <strain evidence="1">CIFC_Que2</strain>
    </source>
</reference>
<dbReference type="AlphaFoldDB" id="A0AAD9Y715"/>
<comment type="caution">
    <text evidence="1">The sequence shown here is derived from an EMBL/GenBank/DDBJ whole genome shotgun (WGS) entry which is preliminary data.</text>
</comment>
<accession>A0AAD9Y715</accession>